<protein>
    <recommendedName>
        <fullName evidence="3">Sporulation protein</fullName>
    </recommendedName>
</protein>
<dbReference type="EMBL" id="JBHTCJ010000004">
    <property type="protein sequence ID" value="MFC7341773.1"/>
    <property type="molecule type" value="Genomic_DNA"/>
</dbReference>
<proteinExistence type="predicted"/>
<sequence length="110" mass="11090">MSMDEQHDVAERLASKLGEREVFGEPVQQGGTTLLPVARVRGGGGGGGNAEEGLGGGFGLNAEPTGAFSISAGGAVAWHPAVNVNRIVRGGQLALAVVAIGCAIALRRRD</sequence>
<accession>A0ABW2LK84</accession>
<evidence type="ECO:0000313" key="2">
    <source>
        <dbReference type="Proteomes" id="UP001596504"/>
    </source>
</evidence>
<reference evidence="2" key="1">
    <citation type="journal article" date="2019" name="Int. J. Syst. Evol. Microbiol.">
        <title>The Global Catalogue of Microorganisms (GCM) 10K type strain sequencing project: providing services to taxonomists for standard genome sequencing and annotation.</title>
        <authorList>
            <consortium name="The Broad Institute Genomics Platform"/>
            <consortium name="The Broad Institute Genome Sequencing Center for Infectious Disease"/>
            <person name="Wu L."/>
            <person name="Ma J."/>
        </authorList>
    </citation>
    <scope>NUCLEOTIDE SEQUENCE [LARGE SCALE GENOMIC DNA]</scope>
    <source>
        <strain evidence="2">WLHS5</strain>
    </source>
</reference>
<dbReference type="RefSeq" id="WP_380666982.1">
    <property type="nucleotide sequence ID" value="NZ_JBHTCJ010000004.1"/>
</dbReference>
<keyword evidence="2" id="KW-1185">Reference proteome</keyword>
<comment type="caution">
    <text evidence="1">The sequence shown here is derived from an EMBL/GenBank/DDBJ whole genome shotgun (WGS) entry which is preliminary data.</text>
</comment>
<organism evidence="1 2">
    <name type="scientific">Saccharopolyspora griseoalba</name>
    <dbReference type="NCBI Taxonomy" id="1431848"/>
    <lineage>
        <taxon>Bacteria</taxon>
        <taxon>Bacillati</taxon>
        <taxon>Actinomycetota</taxon>
        <taxon>Actinomycetes</taxon>
        <taxon>Pseudonocardiales</taxon>
        <taxon>Pseudonocardiaceae</taxon>
        <taxon>Saccharopolyspora</taxon>
    </lineage>
</organism>
<evidence type="ECO:0000313" key="1">
    <source>
        <dbReference type="EMBL" id="MFC7341773.1"/>
    </source>
</evidence>
<name>A0ABW2LK84_9PSEU</name>
<gene>
    <name evidence="1" type="ORF">ACFQRI_10145</name>
</gene>
<dbReference type="Proteomes" id="UP001596504">
    <property type="component" value="Unassembled WGS sequence"/>
</dbReference>
<evidence type="ECO:0008006" key="3">
    <source>
        <dbReference type="Google" id="ProtNLM"/>
    </source>
</evidence>